<gene>
    <name evidence="2" type="ORF">BSAL_58840</name>
</gene>
<dbReference type="Proteomes" id="UP000051952">
    <property type="component" value="Unassembled WGS sequence"/>
</dbReference>
<reference evidence="3" key="1">
    <citation type="submission" date="2015-09" db="EMBL/GenBank/DDBJ databases">
        <authorList>
            <consortium name="Pathogen Informatics"/>
        </authorList>
    </citation>
    <scope>NUCLEOTIDE SEQUENCE [LARGE SCALE GENOMIC DNA]</scope>
    <source>
        <strain evidence="3">Lake Konstanz</strain>
    </source>
</reference>
<organism evidence="2 3">
    <name type="scientific">Bodo saltans</name>
    <name type="common">Flagellated protozoan</name>
    <dbReference type="NCBI Taxonomy" id="75058"/>
    <lineage>
        <taxon>Eukaryota</taxon>
        <taxon>Discoba</taxon>
        <taxon>Euglenozoa</taxon>
        <taxon>Kinetoplastea</taxon>
        <taxon>Metakinetoplastina</taxon>
        <taxon>Eubodonida</taxon>
        <taxon>Bodonidae</taxon>
        <taxon>Bodo</taxon>
    </lineage>
</organism>
<feature type="transmembrane region" description="Helical" evidence="1">
    <location>
        <begin position="32"/>
        <end position="55"/>
    </location>
</feature>
<keyword evidence="1" id="KW-0812">Transmembrane</keyword>
<accession>A0A0S4KE22</accession>
<dbReference type="OrthoDB" id="275928at2759"/>
<dbReference type="EMBL" id="CYKH01000236">
    <property type="protein sequence ID" value="CUI12383.1"/>
    <property type="molecule type" value="Genomic_DNA"/>
</dbReference>
<sequence length="83" mass="9412">MILLRTISLRIRHRYELFRARMSLRNISDHEWLGRMLGLLIFPAAIFGCGGVLATNMNNRVLTAMEGQDVFPTIKKRPPTAGS</sequence>
<proteinExistence type="predicted"/>
<evidence type="ECO:0000313" key="3">
    <source>
        <dbReference type="Proteomes" id="UP000051952"/>
    </source>
</evidence>
<evidence type="ECO:0000256" key="1">
    <source>
        <dbReference type="SAM" id="Phobius"/>
    </source>
</evidence>
<keyword evidence="1" id="KW-0472">Membrane</keyword>
<dbReference type="AlphaFoldDB" id="A0A0S4KE22"/>
<dbReference type="OMA" id="NISDHEW"/>
<keyword evidence="1" id="KW-1133">Transmembrane helix</keyword>
<name>A0A0S4KE22_BODSA</name>
<evidence type="ECO:0000313" key="2">
    <source>
        <dbReference type="EMBL" id="CUI12383.1"/>
    </source>
</evidence>
<dbReference type="VEuPathDB" id="TriTrypDB:BSAL_58840"/>
<keyword evidence="3" id="KW-1185">Reference proteome</keyword>
<protein>
    <submittedName>
        <fullName evidence="2">Membrane-associated protein, putative</fullName>
    </submittedName>
</protein>